<dbReference type="AlphaFoldDB" id="A0A255GJL6"/>
<keyword evidence="5" id="KW-1185">Reference proteome</keyword>
<accession>A0A255GJL6</accession>
<dbReference type="Proteomes" id="UP000215896">
    <property type="component" value="Unassembled WGS sequence"/>
</dbReference>
<comment type="caution">
    <text evidence="4">The sequence shown here is derived from an EMBL/GenBank/DDBJ whole genome shotgun (WGS) entry which is preliminary data.</text>
</comment>
<dbReference type="RefSeq" id="WP_094405416.1">
    <property type="nucleotide sequence ID" value="NZ_NMVN01000015.1"/>
</dbReference>
<evidence type="ECO:0000313" key="4">
    <source>
        <dbReference type="EMBL" id="OYO14736.1"/>
    </source>
</evidence>
<dbReference type="InterPro" id="IPR035905">
    <property type="entry name" value="Barstar-like_sf"/>
</dbReference>
<dbReference type="Gene3D" id="3.30.370.10">
    <property type="entry name" value="Barstar-like"/>
    <property type="match status" value="1"/>
</dbReference>
<organism evidence="4 5">
    <name type="scientific">Enemella evansiae</name>
    <dbReference type="NCBI Taxonomy" id="2016499"/>
    <lineage>
        <taxon>Bacteria</taxon>
        <taxon>Bacillati</taxon>
        <taxon>Actinomycetota</taxon>
        <taxon>Actinomycetes</taxon>
        <taxon>Propionibacteriales</taxon>
        <taxon>Propionibacteriaceae</taxon>
        <taxon>Enemella</taxon>
    </lineage>
</organism>
<dbReference type="InterPro" id="IPR000468">
    <property type="entry name" value="Barstar"/>
</dbReference>
<dbReference type="OrthoDB" id="5184890at2"/>
<evidence type="ECO:0000259" key="3">
    <source>
        <dbReference type="Pfam" id="PF01337"/>
    </source>
</evidence>
<comment type="similarity">
    <text evidence="1">Belongs to the barstar family.</text>
</comment>
<reference evidence="4 5" key="1">
    <citation type="submission" date="2017-07" db="EMBL/GenBank/DDBJ databases">
        <title>Draft whole genome sequences of clinical Proprionibacteriaceae strains.</title>
        <authorList>
            <person name="Bernier A.-M."/>
            <person name="Bernard K."/>
            <person name="Domingo M.-C."/>
        </authorList>
    </citation>
    <scope>NUCLEOTIDE SEQUENCE [LARGE SCALE GENOMIC DNA]</scope>
    <source>
        <strain evidence="4 5">NML 030167</strain>
    </source>
</reference>
<feature type="domain" description="Barstar (barnase inhibitor)" evidence="3">
    <location>
        <begin position="48"/>
        <end position="124"/>
    </location>
</feature>
<feature type="compositionally biased region" description="Basic residues" evidence="2">
    <location>
        <begin position="11"/>
        <end position="21"/>
    </location>
</feature>
<dbReference type="EMBL" id="NMVO01000012">
    <property type="protein sequence ID" value="OYO14736.1"/>
    <property type="molecule type" value="Genomic_DNA"/>
</dbReference>
<gene>
    <name evidence="4" type="ORF">CGZ94_09240</name>
</gene>
<dbReference type="Pfam" id="PF01337">
    <property type="entry name" value="Barstar"/>
    <property type="match status" value="1"/>
</dbReference>
<name>A0A255GJL6_9ACTN</name>
<evidence type="ECO:0000256" key="2">
    <source>
        <dbReference type="SAM" id="MobiDB-lite"/>
    </source>
</evidence>
<sequence>MSAGSPDPGSRSRRDRPRPGVHRVLGEPTELISTLRRDGWLIGRLGPATDRRELLAEIGETLHFPDYYGRNLDALDECLRDLDRPTALVWSGWQQLVRTDPRAWSALLEIFDERAREHPDFTVFLV</sequence>
<dbReference type="SUPFAM" id="SSF52038">
    <property type="entry name" value="Barstar-related"/>
    <property type="match status" value="1"/>
</dbReference>
<feature type="region of interest" description="Disordered" evidence="2">
    <location>
        <begin position="1"/>
        <end position="23"/>
    </location>
</feature>
<proteinExistence type="inferred from homology"/>
<evidence type="ECO:0000256" key="1">
    <source>
        <dbReference type="ARBA" id="ARBA00006845"/>
    </source>
</evidence>
<evidence type="ECO:0000313" key="5">
    <source>
        <dbReference type="Proteomes" id="UP000215896"/>
    </source>
</evidence>
<protein>
    <recommendedName>
        <fullName evidence="3">Barstar (barnase inhibitor) domain-containing protein</fullName>
    </recommendedName>
</protein>